<feature type="compositionally biased region" description="Polar residues" evidence="1">
    <location>
        <begin position="369"/>
        <end position="382"/>
    </location>
</feature>
<organism evidence="2 3">
    <name type="scientific">Amblyomma americanum</name>
    <name type="common">Lone star tick</name>
    <dbReference type="NCBI Taxonomy" id="6943"/>
    <lineage>
        <taxon>Eukaryota</taxon>
        <taxon>Metazoa</taxon>
        <taxon>Ecdysozoa</taxon>
        <taxon>Arthropoda</taxon>
        <taxon>Chelicerata</taxon>
        <taxon>Arachnida</taxon>
        <taxon>Acari</taxon>
        <taxon>Parasitiformes</taxon>
        <taxon>Ixodida</taxon>
        <taxon>Ixodoidea</taxon>
        <taxon>Ixodidae</taxon>
        <taxon>Amblyomminae</taxon>
        <taxon>Amblyomma</taxon>
    </lineage>
</organism>
<feature type="region of interest" description="Disordered" evidence="1">
    <location>
        <begin position="122"/>
        <end position="431"/>
    </location>
</feature>
<dbReference type="EMBL" id="JARKHS020031288">
    <property type="protein sequence ID" value="KAK8761332.1"/>
    <property type="molecule type" value="Genomic_DNA"/>
</dbReference>
<evidence type="ECO:0000313" key="2">
    <source>
        <dbReference type="EMBL" id="KAK8761332.1"/>
    </source>
</evidence>
<name>A0AAQ4DFU2_AMBAM</name>
<gene>
    <name evidence="2" type="ORF">V5799_027400</name>
</gene>
<feature type="compositionally biased region" description="Low complexity" evidence="1">
    <location>
        <begin position="322"/>
        <end position="338"/>
    </location>
</feature>
<feature type="compositionally biased region" description="Basic and acidic residues" evidence="1">
    <location>
        <begin position="151"/>
        <end position="169"/>
    </location>
</feature>
<feature type="compositionally biased region" description="Polar residues" evidence="1">
    <location>
        <begin position="228"/>
        <end position="244"/>
    </location>
</feature>
<feature type="compositionally biased region" description="Low complexity" evidence="1">
    <location>
        <begin position="269"/>
        <end position="281"/>
    </location>
</feature>
<reference evidence="2 3" key="1">
    <citation type="journal article" date="2023" name="Arcadia Sci">
        <title>De novo assembly of a long-read Amblyomma americanum tick genome.</title>
        <authorList>
            <person name="Chou S."/>
            <person name="Poskanzer K.E."/>
            <person name="Rollins M."/>
            <person name="Thuy-Boun P.S."/>
        </authorList>
    </citation>
    <scope>NUCLEOTIDE SEQUENCE [LARGE SCALE GENOMIC DNA]</scope>
    <source>
        <strain evidence="2">F_SG_1</strain>
        <tissue evidence="2">Salivary glands</tissue>
    </source>
</reference>
<comment type="caution">
    <text evidence="2">The sequence shown here is derived from an EMBL/GenBank/DDBJ whole genome shotgun (WGS) entry which is preliminary data.</text>
</comment>
<sequence length="431" mass="45939">MLTKAKRPHFIDSCRPAVFTSNGTEALVCPEVLTSKAPKGNLGEPLNAADMLSPRRFSKGNKRLRSALKTWAHSLSTRRYHGISDVLLQIRDHIADDTRQRYHYGIGDLKDKAQRYCDPQAAEFSTEQPEGEPARKDAVEKSKISAVSRQPEGKEEAGKALKGSSEKRQSVTVDSKPPRAKTSVGRDDWKASTTVAPMPQPFPLVESRRTVTAPQTAHDKPAGAEFSKLSSVPSHQTDSGSSPQDLPPKPQEAAPTKPESAKAVRKSSKSSVGVVSTASGRHQASLLNAARRKSRVSRMSFKTTISGTAEPPQDLPGPAASATPAAFPEVAPVAAQPELTKPSTSDKAPSCGIPGNQSLENPEGEITRKPSTAQLAQPTTSKVDGAEKSEKAFTGAAVEAVPDASQASQTGRASPKRSVSEKVGYLLPNLY</sequence>
<evidence type="ECO:0000313" key="3">
    <source>
        <dbReference type="Proteomes" id="UP001321473"/>
    </source>
</evidence>
<dbReference type="Proteomes" id="UP001321473">
    <property type="component" value="Unassembled WGS sequence"/>
</dbReference>
<keyword evidence="3" id="KW-1185">Reference proteome</keyword>
<accession>A0AAQ4DFU2</accession>
<evidence type="ECO:0000256" key="1">
    <source>
        <dbReference type="SAM" id="MobiDB-lite"/>
    </source>
</evidence>
<proteinExistence type="predicted"/>
<protein>
    <submittedName>
        <fullName evidence="2">Uncharacterized protein</fullName>
    </submittedName>
</protein>
<feature type="compositionally biased region" description="Basic and acidic residues" evidence="1">
    <location>
        <begin position="132"/>
        <end position="143"/>
    </location>
</feature>
<dbReference type="AlphaFoldDB" id="A0AAQ4DFU2"/>